<evidence type="ECO:0000313" key="3">
    <source>
        <dbReference type="Proteomes" id="UP000663823"/>
    </source>
</evidence>
<sequence length="46" mass="5533">TSVIQDTPNEVQQMEEKAETLKTNFQNKSIDDQHYQQLWLETFGYR</sequence>
<accession>A0A819ZXW3</accession>
<evidence type="ECO:0000256" key="1">
    <source>
        <dbReference type="SAM" id="Coils"/>
    </source>
</evidence>
<feature type="non-terminal residue" evidence="2">
    <location>
        <position position="1"/>
    </location>
</feature>
<dbReference type="AlphaFoldDB" id="A0A819ZXW3"/>
<reference evidence="2" key="1">
    <citation type="submission" date="2021-02" db="EMBL/GenBank/DDBJ databases">
        <authorList>
            <person name="Nowell W R."/>
        </authorList>
    </citation>
    <scope>NUCLEOTIDE SEQUENCE</scope>
</reference>
<protein>
    <submittedName>
        <fullName evidence="2">Uncharacterized protein</fullName>
    </submittedName>
</protein>
<evidence type="ECO:0000313" key="2">
    <source>
        <dbReference type="EMBL" id="CAF4176572.1"/>
    </source>
</evidence>
<organism evidence="2 3">
    <name type="scientific">Rotaria sordida</name>
    <dbReference type="NCBI Taxonomy" id="392033"/>
    <lineage>
        <taxon>Eukaryota</taxon>
        <taxon>Metazoa</taxon>
        <taxon>Spiralia</taxon>
        <taxon>Gnathifera</taxon>
        <taxon>Rotifera</taxon>
        <taxon>Eurotatoria</taxon>
        <taxon>Bdelloidea</taxon>
        <taxon>Philodinida</taxon>
        <taxon>Philodinidae</taxon>
        <taxon>Rotaria</taxon>
    </lineage>
</organism>
<proteinExistence type="predicted"/>
<keyword evidence="1" id="KW-0175">Coiled coil</keyword>
<dbReference type="EMBL" id="CAJOAX010017846">
    <property type="protein sequence ID" value="CAF4176572.1"/>
    <property type="molecule type" value="Genomic_DNA"/>
</dbReference>
<feature type="coiled-coil region" evidence="1">
    <location>
        <begin position="4"/>
        <end position="31"/>
    </location>
</feature>
<gene>
    <name evidence="2" type="ORF">OTI717_LOCUS37473</name>
</gene>
<dbReference type="Proteomes" id="UP000663823">
    <property type="component" value="Unassembled WGS sequence"/>
</dbReference>
<name>A0A819ZXW3_9BILA</name>
<comment type="caution">
    <text evidence="2">The sequence shown here is derived from an EMBL/GenBank/DDBJ whole genome shotgun (WGS) entry which is preliminary data.</text>
</comment>